<evidence type="ECO:0000313" key="7">
    <source>
        <dbReference type="Proteomes" id="UP001596122"/>
    </source>
</evidence>
<gene>
    <name evidence="6" type="ORF">ACFPJ6_02755</name>
</gene>
<evidence type="ECO:0000256" key="1">
    <source>
        <dbReference type="ARBA" id="ARBA00023015"/>
    </source>
</evidence>
<protein>
    <submittedName>
        <fullName evidence="6">ArsR/SmtB family transcription factor</fullName>
    </submittedName>
</protein>
<proteinExistence type="predicted"/>
<keyword evidence="7" id="KW-1185">Reference proteome</keyword>
<evidence type="ECO:0000313" key="6">
    <source>
        <dbReference type="EMBL" id="MFC5379702.1"/>
    </source>
</evidence>
<dbReference type="CDD" id="cd00090">
    <property type="entry name" value="HTH_ARSR"/>
    <property type="match status" value="1"/>
</dbReference>
<keyword evidence="2" id="KW-0238">DNA-binding</keyword>
<dbReference type="PANTHER" id="PTHR43132">
    <property type="entry name" value="ARSENICAL RESISTANCE OPERON REPRESSOR ARSR-RELATED"/>
    <property type="match status" value="1"/>
</dbReference>
<comment type="caution">
    <text evidence="6">The sequence shown here is derived from an EMBL/GenBank/DDBJ whole genome shotgun (WGS) entry which is preliminary data.</text>
</comment>
<evidence type="ECO:0000256" key="3">
    <source>
        <dbReference type="ARBA" id="ARBA00023163"/>
    </source>
</evidence>
<dbReference type="InterPro" id="IPR001845">
    <property type="entry name" value="HTH_ArsR_DNA-bd_dom"/>
</dbReference>
<dbReference type="InterPro" id="IPR036390">
    <property type="entry name" value="WH_DNA-bd_sf"/>
</dbReference>
<dbReference type="SMART" id="SM00418">
    <property type="entry name" value="HTH_ARSR"/>
    <property type="match status" value="1"/>
</dbReference>
<dbReference type="Gene3D" id="1.10.10.10">
    <property type="entry name" value="Winged helix-like DNA-binding domain superfamily/Winged helix DNA-binding domain"/>
    <property type="match status" value="1"/>
</dbReference>
<dbReference type="InterPro" id="IPR036388">
    <property type="entry name" value="WH-like_DNA-bd_sf"/>
</dbReference>
<dbReference type="SUPFAM" id="SSF46785">
    <property type="entry name" value="Winged helix' DNA-binding domain"/>
    <property type="match status" value="1"/>
</dbReference>
<dbReference type="Proteomes" id="UP001596122">
    <property type="component" value="Unassembled WGS sequence"/>
</dbReference>
<evidence type="ECO:0000259" key="5">
    <source>
        <dbReference type="PROSITE" id="PS50987"/>
    </source>
</evidence>
<dbReference type="PANTHER" id="PTHR43132:SF8">
    <property type="entry name" value="HTH-TYPE TRANSCRIPTIONAL REGULATOR KMTR"/>
    <property type="match status" value="1"/>
</dbReference>
<dbReference type="InterPro" id="IPR011991">
    <property type="entry name" value="ArsR-like_HTH"/>
</dbReference>
<name>A0ABW0GK31_9MICO</name>
<evidence type="ECO:0000256" key="4">
    <source>
        <dbReference type="SAM" id="MobiDB-lite"/>
    </source>
</evidence>
<dbReference type="NCBIfam" id="NF033788">
    <property type="entry name" value="HTH_metalloreg"/>
    <property type="match status" value="1"/>
</dbReference>
<dbReference type="Pfam" id="PF12840">
    <property type="entry name" value="HTH_20"/>
    <property type="match status" value="1"/>
</dbReference>
<dbReference type="PRINTS" id="PR00778">
    <property type="entry name" value="HTHARSR"/>
</dbReference>
<accession>A0ABW0GK31</accession>
<dbReference type="InterPro" id="IPR051011">
    <property type="entry name" value="Metal_resp_trans_reg"/>
</dbReference>
<keyword evidence="1" id="KW-0805">Transcription regulation</keyword>
<dbReference type="RefSeq" id="WP_340268930.1">
    <property type="nucleotide sequence ID" value="NZ_JBBEOG010000003.1"/>
</dbReference>
<evidence type="ECO:0000256" key="2">
    <source>
        <dbReference type="ARBA" id="ARBA00023125"/>
    </source>
</evidence>
<organism evidence="6 7">
    <name type="scientific">Aquipuribacter nitratireducens</name>
    <dbReference type="NCBI Taxonomy" id="650104"/>
    <lineage>
        <taxon>Bacteria</taxon>
        <taxon>Bacillati</taxon>
        <taxon>Actinomycetota</taxon>
        <taxon>Actinomycetes</taxon>
        <taxon>Micrococcales</taxon>
        <taxon>Intrasporangiaceae</taxon>
        <taxon>Aquipuribacter</taxon>
    </lineage>
</organism>
<feature type="region of interest" description="Disordered" evidence="4">
    <location>
        <begin position="1"/>
        <end position="20"/>
    </location>
</feature>
<dbReference type="PROSITE" id="PS50987">
    <property type="entry name" value="HTH_ARSR_2"/>
    <property type="match status" value="1"/>
</dbReference>
<reference evidence="7" key="1">
    <citation type="journal article" date="2019" name="Int. J. Syst. Evol. Microbiol.">
        <title>The Global Catalogue of Microorganisms (GCM) 10K type strain sequencing project: providing services to taxonomists for standard genome sequencing and annotation.</title>
        <authorList>
            <consortium name="The Broad Institute Genomics Platform"/>
            <consortium name="The Broad Institute Genome Sequencing Center for Infectious Disease"/>
            <person name="Wu L."/>
            <person name="Ma J."/>
        </authorList>
    </citation>
    <scope>NUCLEOTIDE SEQUENCE [LARGE SCALE GENOMIC DNA]</scope>
    <source>
        <strain evidence="7">CCUG 43114</strain>
    </source>
</reference>
<sequence>MRVDTQTAVPRQDHHHDVDLDDVGARSAAQVFALLSDPTRLSLVWHLRADERSVTELAQLVSRPAASVSQHLAKLRLSGLVATRREGTTVHYRLADEHVGRLVVDALSHGQHSDEGDR</sequence>
<keyword evidence="3" id="KW-0804">Transcription</keyword>
<dbReference type="EMBL" id="JBHSLD010000004">
    <property type="protein sequence ID" value="MFC5379702.1"/>
    <property type="molecule type" value="Genomic_DNA"/>
</dbReference>
<feature type="domain" description="HTH arsR-type" evidence="5">
    <location>
        <begin position="20"/>
        <end position="114"/>
    </location>
</feature>